<dbReference type="Gene3D" id="6.10.340.10">
    <property type="match status" value="1"/>
</dbReference>
<dbReference type="PATRIC" id="fig|991905.3.peg.932"/>
<dbReference type="Gene3D" id="1.10.287.950">
    <property type="entry name" value="Methyl-accepting chemotaxis protein"/>
    <property type="match status" value="1"/>
</dbReference>
<feature type="domain" description="HAMP" evidence="7">
    <location>
        <begin position="355"/>
        <end position="408"/>
    </location>
</feature>
<dbReference type="InterPro" id="IPR003660">
    <property type="entry name" value="HAMP_dom"/>
</dbReference>
<sequence>MIRNRLSNKLALMFFAGAAVMCAATVVVTANLASGVANEQADRALTSATQGKRKTLELALAQVTDAAKFFASLTDAKDALMKTTAGWKALKENQTAQLRDVFVDNNPHPEGERHLLVEVANSNYYASNHGAVHIAFQDLIGQGLFSDVALSDVEGNIIYTFRKEEDFARHVEAPELAASPLKAAVAPLLAANGAGTLAAGQTATSGFSIRPDGTVKLVLAAPVYYLDRFFGVVAYTVNMDRLAALMSDRTGVGETERALLIDGEGTVAMFAAGGGPVEVHRLAEINTAPDTLTIGGTAMRFSKVESTVGDKAFSVAEAVEQTELSAAASRITYGVIISAVVCLLPMMAIVWWLTGRMFAPLATLSAAARRIADGELAVEINAIERSDEIGEMARCIAVFKDSSIERERLAEERKVGHIARENREMAIDTLISNFRSEAQSVLGAVEENITRVEAISAVLSDRSAVAASRGAQAVGDSENASANVQAVASATEELNASIAEISRQVATTADVVGRTTANAQSSNAKISGLANAANKIGEVVTLIQAIAEQTNLLALNATIEAARAGDAGKGFAVVAAEVKELAGQTAKATEEISTQIAAIQASTSDAVEKIAEVSQSMEEVNNYTASIAGAVREQGSATGEISRNVAEAAQGTLAVTSAVAALNEDVTENSESAATMQSATLEMKRQAETLRRSVERFLDQVAAA</sequence>
<dbReference type="eggNOG" id="COG2770">
    <property type="taxonomic scope" value="Bacteria"/>
</dbReference>
<dbReference type="PROSITE" id="PS50111">
    <property type="entry name" value="CHEMOTAXIS_TRANSDUC_2"/>
    <property type="match status" value="1"/>
</dbReference>
<reference evidence="8 9" key="1">
    <citation type="journal article" date="2011" name="J. Bacteriol.">
        <title>Complete genome sequence of Polymorphum gilvum SL003B-26A1T, a crude oil-degrading bacterium from oil-polluted saline soil.</title>
        <authorList>
            <person name="Li S.G."/>
            <person name="Tang Y.Q."/>
            <person name="Nie Y."/>
            <person name="Cai M."/>
            <person name="Wu X.L."/>
        </authorList>
    </citation>
    <scope>NUCLEOTIDE SEQUENCE [LARGE SCALE GENOMIC DNA]</scope>
    <source>
        <strain evidence="9">LMG 25793 / CGMCC 1.9160 / SL003B-26A1</strain>
    </source>
</reference>
<proteinExistence type="inferred from homology"/>
<protein>
    <submittedName>
        <fullName evidence="8">Methyl-accepting chemotaxis sensory transducer</fullName>
    </submittedName>
</protein>
<feature type="transmembrane region" description="Helical" evidence="4">
    <location>
        <begin position="331"/>
        <end position="353"/>
    </location>
</feature>
<dbReference type="PANTHER" id="PTHR32089:SF112">
    <property type="entry name" value="LYSOZYME-LIKE PROTEIN-RELATED"/>
    <property type="match status" value="1"/>
</dbReference>
<dbReference type="SMART" id="SM00304">
    <property type="entry name" value="HAMP"/>
    <property type="match status" value="1"/>
</dbReference>
<dbReference type="CDD" id="cd06225">
    <property type="entry name" value="HAMP"/>
    <property type="match status" value="1"/>
</dbReference>
<feature type="chain" id="PRO_5003278542" evidence="5">
    <location>
        <begin position="24"/>
        <end position="704"/>
    </location>
</feature>
<dbReference type="RefSeq" id="WP_013651666.1">
    <property type="nucleotide sequence ID" value="NC_015259.1"/>
</dbReference>
<accession>F2IX57</accession>
<dbReference type="PROSITE" id="PS50885">
    <property type="entry name" value="HAMP"/>
    <property type="match status" value="1"/>
</dbReference>
<organism evidence="8 9">
    <name type="scientific">Polymorphum gilvum (strain LMG 25793 / CGMCC 1.9160 / SL003B-26A1)</name>
    <dbReference type="NCBI Taxonomy" id="991905"/>
    <lineage>
        <taxon>Bacteria</taxon>
        <taxon>Pseudomonadati</taxon>
        <taxon>Pseudomonadota</taxon>
        <taxon>Alphaproteobacteria</taxon>
        <taxon>Rhodobacterales</taxon>
        <taxon>Paracoccaceae</taxon>
        <taxon>Polymorphum</taxon>
    </lineage>
</organism>
<dbReference type="AlphaFoldDB" id="F2IX57"/>
<evidence type="ECO:0000259" key="7">
    <source>
        <dbReference type="PROSITE" id="PS50885"/>
    </source>
</evidence>
<dbReference type="Pfam" id="PF00015">
    <property type="entry name" value="MCPsignal"/>
    <property type="match status" value="1"/>
</dbReference>
<keyword evidence="4" id="KW-0472">Membrane</keyword>
<name>F2IX57_POLGS</name>
<dbReference type="PANTHER" id="PTHR32089">
    <property type="entry name" value="METHYL-ACCEPTING CHEMOTAXIS PROTEIN MCPB"/>
    <property type="match status" value="1"/>
</dbReference>
<dbReference type="Pfam" id="PF00672">
    <property type="entry name" value="HAMP"/>
    <property type="match status" value="1"/>
</dbReference>
<dbReference type="GO" id="GO:0016020">
    <property type="term" value="C:membrane"/>
    <property type="evidence" value="ECO:0007669"/>
    <property type="project" value="InterPro"/>
</dbReference>
<dbReference type="eggNOG" id="COG0840">
    <property type="taxonomic scope" value="Bacteria"/>
</dbReference>
<feature type="signal peptide" evidence="5">
    <location>
        <begin position="1"/>
        <end position="23"/>
    </location>
</feature>
<keyword evidence="9" id="KW-1185">Reference proteome</keyword>
<evidence type="ECO:0000313" key="8">
    <source>
        <dbReference type="EMBL" id="ADZ69348.1"/>
    </source>
</evidence>
<dbReference type="SUPFAM" id="SSF58104">
    <property type="entry name" value="Methyl-accepting chemotaxis protein (MCP) signaling domain"/>
    <property type="match status" value="1"/>
</dbReference>
<evidence type="ECO:0000256" key="4">
    <source>
        <dbReference type="SAM" id="Phobius"/>
    </source>
</evidence>
<evidence type="ECO:0000256" key="3">
    <source>
        <dbReference type="PROSITE-ProRule" id="PRU00284"/>
    </source>
</evidence>
<evidence type="ECO:0000259" key="6">
    <source>
        <dbReference type="PROSITE" id="PS50111"/>
    </source>
</evidence>
<dbReference type="STRING" id="991905.SL003B_0919"/>
<evidence type="ECO:0000256" key="5">
    <source>
        <dbReference type="SAM" id="SignalP"/>
    </source>
</evidence>
<gene>
    <name evidence="8" type="ordered locus">SL003B_0919</name>
</gene>
<keyword evidence="4" id="KW-0812">Transmembrane</keyword>
<keyword evidence="5" id="KW-0732">Signal</keyword>
<dbReference type="EMBL" id="CP002568">
    <property type="protein sequence ID" value="ADZ69348.1"/>
    <property type="molecule type" value="Genomic_DNA"/>
</dbReference>
<keyword evidence="1 3" id="KW-0807">Transducer</keyword>
<evidence type="ECO:0000313" key="9">
    <source>
        <dbReference type="Proteomes" id="UP000008130"/>
    </source>
</evidence>
<dbReference type="InterPro" id="IPR004089">
    <property type="entry name" value="MCPsignal_dom"/>
</dbReference>
<dbReference type="Proteomes" id="UP000008130">
    <property type="component" value="Chromosome"/>
</dbReference>
<dbReference type="HOGENOM" id="CLU_000445_107_12_5"/>
<keyword evidence="4" id="KW-1133">Transmembrane helix</keyword>
<evidence type="ECO:0000256" key="1">
    <source>
        <dbReference type="ARBA" id="ARBA00023224"/>
    </source>
</evidence>
<feature type="domain" description="Methyl-accepting transducer" evidence="6">
    <location>
        <begin position="441"/>
        <end position="674"/>
    </location>
</feature>
<evidence type="ECO:0000256" key="2">
    <source>
        <dbReference type="ARBA" id="ARBA00029447"/>
    </source>
</evidence>
<comment type="similarity">
    <text evidence="2">Belongs to the methyl-accepting chemotaxis (MCP) protein family.</text>
</comment>
<dbReference type="KEGG" id="pgv:SL003B_0919"/>
<dbReference type="SMART" id="SM00283">
    <property type="entry name" value="MA"/>
    <property type="match status" value="1"/>
</dbReference>
<dbReference type="GO" id="GO:0007165">
    <property type="term" value="P:signal transduction"/>
    <property type="evidence" value="ECO:0007669"/>
    <property type="project" value="UniProtKB-KW"/>
</dbReference>